<reference evidence="1" key="1">
    <citation type="submission" date="2022-08" db="EMBL/GenBank/DDBJ databases">
        <title>Genome Sequence of Lecanicillium fungicola.</title>
        <authorList>
            <person name="Buettner E."/>
        </authorList>
    </citation>
    <scope>NUCLEOTIDE SEQUENCE</scope>
    <source>
        <strain evidence="1">Babe33</strain>
    </source>
</reference>
<keyword evidence="2" id="KW-1185">Reference proteome</keyword>
<proteinExistence type="predicted"/>
<gene>
    <name evidence="1" type="ORF">NQ176_g4326</name>
</gene>
<organism evidence="1 2">
    <name type="scientific">Zarea fungicola</name>
    <dbReference type="NCBI Taxonomy" id="93591"/>
    <lineage>
        <taxon>Eukaryota</taxon>
        <taxon>Fungi</taxon>
        <taxon>Dikarya</taxon>
        <taxon>Ascomycota</taxon>
        <taxon>Pezizomycotina</taxon>
        <taxon>Sordariomycetes</taxon>
        <taxon>Hypocreomycetidae</taxon>
        <taxon>Hypocreales</taxon>
        <taxon>Cordycipitaceae</taxon>
        <taxon>Zarea</taxon>
    </lineage>
</organism>
<protein>
    <submittedName>
        <fullName evidence="1">Uncharacterized protein</fullName>
    </submittedName>
</protein>
<dbReference type="Proteomes" id="UP001143910">
    <property type="component" value="Unassembled WGS sequence"/>
</dbReference>
<dbReference type="EMBL" id="JANJQO010000463">
    <property type="protein sequence ID" value="KAJ2977526.1"/>
    <property type="molecule type" value="Genomic_DNA"/>
</dbReference>
<name>A0ACC1NFY9_9HYPO</name>
<evidence type="ECO:0000313" key="1">
    <source>
        <dbReference type="EMBL" id="KAJ2977526.1"/>
    </source>
</evidence>
<evidence type="ECO:0000313" key="2">
    <source>
        <dbReference type="Proteomes" id="UP001143910"/>
    </source>
</evidence>
<comment type="caution">
    <text evidence="1">The sequence shown here is derived from an EMBL/GenBank/DDBJ whole genome shotgun (WGS) entry which is preliminary data.</text>
</comment>
<accession>A0ACC1NFY9</accession>
<sequence length="190" mass="21901">MASISNAIIKDHRELKQYYEEIISNPNDHDHQQRYGNQFVWELARHSVGEELVVYPALEQYLGDRGKQMADHDRQEHHKVKEMLKEFQNMSSSDDDYVPYIKKLWASLEEHIKDEEEHDLPALEKELLAAHGESSSMAQSFGRTKAFVPTRSHPEAGENPPFQTVMGLLTAPIDIVADIFRKFPDETVAK</sequence>